<protein>
    <recommendedName>
        <fullName evidence="2">NTF2-like domain-containing protein</fullName>
    </recommendedName>
</protein>
<evidence type="ECO:0000259" key="2">
    <source>
        <dbReference type="Pfam" id="PF26534"/>
    </source>
</evidence>
<name>A0A9Q8PHD0_PASFU</name>
<dbReference type="InterPro" id="IPR058645">
    <property type="entry name" value="NTF2-like_dom_7"/>
</dbReference>
<dbReference type="RefSeq" id="XP_047766902.1">
    <property type="nucleotide sequence ID" value="XM_047911597.1"/>
</dbReference>
<evidence type="ECO:0000313" key="4">
    <source>
        <dbReference type="Proteomes" id="UP000756132"/>
    </source>
</evidence>
<dbReference type="Pfam" id="PF26534">
    <property type="entry name" value="NTF2_7"/>
    <property type="match status" value="1"/>
</dbReference>
<feature type="compositionally biased region" description="Low complexity" evidence="1">
    <location>
        <begin position="14"/>
        <end position="24"/>
    </location>
</feature>
<keyword evidence="4" id="KW-1185">Reference proteome</keyword>
<proteinExistence type="predicted"/>
<dbReference type="AlphaFoldDB" id="A0A9Q8PHD0"/>
<reference evidence="3" key="2">
    <citation type="journal article" date="2022" name="Microb. Genom.">
        <title>A chromosome-scale genome assembly of the tomato pathogen Cladosporium fulvum reveals a compartmentalized genome architecture and the presence of a dispensable chromosome.</title>
        <authorList>
            <person name="Zaccaron A.Z."/>
            <person name="Chen L.H."/>
            <person name="Samaras A."/>
            <person name="Stergiopoulos I."/>
        </authorList>
    </citation>
    <scope>NUCLEOTIDE SEQUENCE</scope>
    <source>
        <strain evidence="3">Race5_Kim</strain>
    </source>
</reference>
<gene>
    <name evidence="3" type="ORF">CLAFUR5_12449</name>
</gene>
<evidence type="ECO:0000313" key="3">
    <source>
        <dbReference type="EMBL" id="UJO22536.1"/>
    </source>
</evidence>
<dbReference type="OrthoDB" id="5596743at2759"/>
<accession>A0A9Q8PHD0</accession>
<dbReference type="Proteomes" id="UP000756132">
    <property type="component" value="Chromosome 10"/>
</dbReference>
<sequence>MASGLEHPGNCPRAATSTSTSISEADAKTLTDRFNGIRDHSGSDLGDWRKTAERIFADEFRVHSNSYLALKGRSLDDGVGSASKQGTIDLIGKTLDFVDVKTVGLIVPGGDTLVQTWEAKVGEQVVRGIGIIEVAKGGDLWQIKKWSTEFDNLSYRTGLDT</sequence>
<feature type="region of interest" description="Disordered" evidence="1">
    <location>
        <begin position="1"/>
        <end position="25"/>
    </location>
</feature>
<reference evidence="3" key="1">
    <citation type="submission" date="2021-12" db="EMBL/GenBank/DDBJ databases">
        <authorList>
            <person name="Zaccaron A."/>
            <person name="Stergiopoulos I."/>
        </authorList>
    </citation>
    <scope>NUCLEOTIDE SEQUENCE</scope>
    <source>
        <strain evidence="3">Race5_Kim</strain>
    </source>
</reference>
<dbReference type="GeneID" id="71992327"/>
<dbReference type="KEGG" id="ffu:CLAFUR5_12449"/>
<evidence type="ECO:0000256" key="1">
    <source>
        <dbReference type="SAM" id="MobiDB-lite"/>
    </source>
</evidence>
<feature type="domain" description="NTF2-like" evidence="2">
    <location>
        <begin position="22"/>
        <end position="155"/>
    </location>
</feature>
<organism evidence="3 4">
    <name type="scientific">Passalora fulva</name>
    <name type="common">Tomato leaf mold</name>
    <name type="synonym">Cladosporium fulvum</name>
    <dbReference type="NCBI Taxonomy" id="5499"/>
    <lineage>
        <taxon>Eukaryota</taxon>
        <taxon>Fungi</taxon>
        <taxon>Dikarya</taxon>
        <taxon>Ascomycota</taxon>
        <taxon>Pezizomycotina</taxon>
        <taxon>Dothideomycetes</taxon>
        <taxon>Dothideomycetidae</taxon>
        <taxon>Mycosphaerellales</taxon>
        <taxon>Mycosphaerellaceae</taxon>
        <taxon>Fulvia</taxon>
    </lineage>
</organism>
<dbReference type="EMBL" id="CP090172">
    <property type="protein sequence ID" value="UJO22536.1"/>
    <property type="molecule type" value="Genomic_DNA"/>
</dbReference>